<dbReference type="VEuPathDB" id="FungiDB:I302_08786"/>
<evidence type="ECO:0000256" key="2">
    <source>
        <dbReference type="ARBA" id="ARBA00022692"/>
    </source>
</evidence>
<reference evidence="8" key="2">
    <citation type="submission" date="2013-07" db="EMBL/GenBank/DDBJ databases">
        <authorList>
            <consortium name="The Broad Institute Genome Sequencing Platform"/>
            <person name="Cuomo C."/>
            <person name="Litvintseva A."/>
            <person name="Chen Y."/>
            <person name="Heitman J."/>
            <person name="Sun S."/>
            <person name="Springer D."/>
            <person name="Dromer F."/>
            <person name="Young S.K."/>
            <person name="Zeng Q."/>
            <person name="Gargeya S."/>
            <person name="Fitzgerald M."/>
            <person name="Abouelleil A."/>
            <person name="Alvarado L."/>
            <person name="Berlin A.M."/>
            <person name="Chapman S.B."/>
            <person name="Dewar J."/>
            <person name="Goldberg J."/>
            <person name="Griggs A."/>
            <person name="Gujja S."/>
            <person name="Hansen M."/>
            <person name="Howarth C."/>
            <person name="Imamovic A."/>
            <person name="Larimer J."/>
            <person name="McCowan C."/>
            <person name="Murphy C."/>
            <person name="Pearson M."/>
            <person name="Priest M."/>
            <person name="Roberts A."/>
            <person name="Saif S."/>
            <person name="Shea T."/>
            <person name="Sykes S."/>
            <person name="Wortman J."/>
            <person name="Nusbaum C."/>
            <person name="Birren B."/>
        </authorList>
    </citation>
    <scope>NUCLEOTIDE SEQUENCE</scope>
    <source>
        <strain evidence="8">CBS 10118</strain>
    </source>
</reference>
<evidence type="ECO:0000256" key="3">
    <source>
        <dbReference type="ARBA" id="ARBA00022989"/>
    </source>
</evidence>
<dbReference type="InterPro" id="IPR037185">
    <property type="entry name" value="EmrE-like"/>
</dbReference>
<accession>A0A1B9FTA8</accession>
<dbReference type="EMBL" id="KI894026">
    <property type="protein sequence ID" value="OCF22005.1"/>
    <property type="molecule type" value="Genomic_DNA"/>
</dbReference>
<organism evidence="7">
    <name type="scientific">Kwoniella bestiolae CBS 10118</name>
    <dbReference type="NCBI Taxonomy" id="1296100"/>
    <lineage>
        <taxon>Eukaryota</taxon>
        <taxon>Fungi</taxon>
        <taxon>Dikarya</taxon>
        <taxon>Basidiomycota</taxon>
        <taxon>Agaricomycotina</taxon>
        <taxon>Tremellomycetes</taxon>
        <taxon>Tremellales</taxon>
        <taxon>Cryptococcaceae</taxon>
        <taxon>Kwoniella</taxon>
    </lineage>
</organism>
<feature type="transmembrane region" description="Helical" evidence="5">
    <location>
        <begin position="232"/>
        <end position="254"/>
    </location>
</feature>
<feature type="transmembrane region" description="Helical" evidence="5">
    <location>
        <begin position="42"/>
        <end position="64"/>
    </location>
</feature>
<name>A0A1B9FTA8_9TREE</name>
<feature type="transmembrane region" description="Helical" evidence="5">
    <location>
        <begin position="261"/>
        <end position="281"/>
    </location>
</feature>
<reference evidence="7" key="1">
    <citation type="submission" date="2013-07" db="EMBL/GenBank/DDBJ databases">
        <title>The Genome Sequence of Cryptococcus bestiolae CBS10118.</title>
        <authorList>
            <consortium name="The Broad Institute Genome Sequencing Platform"/>
            <person name="Cuomo C."/>
            <person name="Litvintseva A."/>
            <person name="Chen Y."/>
            <person name="Heitman J."/>
            <person name="Sun S."/>
            <person name="Springer D."/>
            <person name="Dromer F."/>
            <person name="Young S.K."/>
            <person name="Zeng Q."/>
            <person name="Gargeya S."/>
            <person name="Fitzgerald M."/>
            <person name="Abouelleil A."/>
            <person name="Alvarado L."/>
            <person name="Berlin A.M."/>
            <person name="Chapman S.B."/>
            <person name="Dewar J."/>
            <person name="Goldberg J."/>
            <person name="Griggs A."/>
            <person name="Gujja S."/>
            <person name="Hansen M."/>
            <person name="Howarth C."/>
            <person name="Imamovic A."/>
            <person name="Larimer J."/>
            <person name="McCowan C."/>
            <person name="Murphy C."/>
            <person name="Pearson M."/>
            <person name="Priest M."/>
            <person name="Roberts A."/>
            <person name="Saif S."/>
            <person name="Shea T."/>
            <person name="Sykes S."/>
            <person name="Wortman J."/>
            <person name="Nusbaum C."/>
            <person name="Birren B."/>
        </authorList>
    </citation>
    <scope>NUCLEOTIDE SEQUENCE [LARGE SCALE GENOMIC DNA]</scope>
    <source>
        <strain evidence="7">CBS 10118</strain>
    </source>
</reference>
<dbReference type="GeneID" id="30213185"/>
<feature type="transmembrane region" description="Helical" evidence="5">
    <location>
        <begin position="12"/>
        <end position="30"/>
    </location>
</feature>
<evidence type="ECO:0000256" key="5">
    <source>
        <dbReference type="SAM" id="Phobius"/>
    </source>
</evidence>
<keyword evidence="4 5" id="KW-0472">Membrane</keyword>
<dbReference type="GO" id="GO:0016020">
    <property type="term" value="C:membrane"/>
    <property type="evidence" value="ECO:0007669"/>
    <property type="project" value="UniProtKB-SubCell"/>
</dbReference>
<evidence type="ECO:0000313" key="8">
    <source>
        <dbReference type="EMBL" id="WVW83484.1"/>
    </source>
</evidence>
<dbReference type="RefSeq" id="XP_019043075.1">
    <property type="nucleotide sequence ID" value="XM_019195362.1"/>
</dbReference>
<feature type="domain" description="EamA" evidence="6">
    <location>
        <begin position="42"/>
        <end position="152"/>
    </location>
</feature>
<feature type="transmembrane region" description="Helical" evidence="5">
    <location>
        <begin position="112"/>
        <end position="129"/>
    </location>
</feature>
<dbReference type="SUPFAM" id="SSF103481">
    <property type="entry name" value="Multidrug resistance efflux transporter EmrE"/>
    <property type="match status" value="2"/>
</dbReference>
<keyword evidence="2 5" id="KW-0812">Transmembrane</keyword>
<sequence length="327" mass="35833">MTRNIIAKILDSTFAPTALALFSDLMFVLIDGVVQVLEEEHGIPTGQIVFIRMVSTLIFCFVYLSYTHPSFLKESTKSPKAPLIWVRGVNNSLVIILMYASLLYITLSECTVILHLRPFPVGLLCFLILRERFSIVQLVASIISFHAVILVIQPSSLFHPHDPSPSHNRALGFTLAILSTLTSSVDFLLLRKIGKVDPILILGVFACTALLLGPLQMVVFHISPVLDLTAKVWGLLTTVAVCGFLAQVAIVLSLQRASGGSIAILGYLQVVFAMIIQWLFVREMPNWLAGLGMGVIVLAGIWSAYGTEKLEMGDQGEIERLLAGEES</sequence>
<reference evidence="7" key="3">
    <citation type="submission" date="2014-01" db="EMBL/GenBank/DDBJ databases">
        <title>Evolution of pathogenesis and genome organization in the Tremellales.</title>
        <authorList>
            <person name="Cuomo C."/>
            <person name="Litvintseva A."/>
            <person name="Heitman J."/>
            <person name="Chen Y."/>
            <person name="Sun S."/>
            <person name="Springer D."/>
            <person name="Dromer F."/>
            <person name="Young S."/>
            <person name="Zeng Q."/>
            <person name="Chapman S."/>
            <person name="Gujja S."/>
            <person name="Saif S."/>
            <person name="Birren B."/>
        </authorList>
    </citation>
    <scope>NUCLEOTIDE SEQUENCE</scope>
    <source>
        <strain evidence="7">CBS 10118</strain>
    </source>
</reference>
<feature type="domain" description="EamA" evidence="6">
    <location>
        <begin position="171"/>
        <end position="299"/>
    </location>
</feature>
<dbReference type="EMBL" id="CP144543">
    <property type="protein sequence ID" value="WVW83484.1"/>
    <property type="molecule type" value="Genomic_DNA"/>
</dbReference>
<evidence type="ECO:0000256" key="1">
    <source>
        <dbReference type="ARBA" id="ARBA00004141"/>
    </source>
</evidence>
<dbReference type="PANTHER" id="PTHR22911">
    <property type="entry name" value="ACYL-MALONYL CONDENSING ENZYME-RELATED"/>
    <property type="match status" value="1"/>
</dbReference>
<dbReference type="OrthoDB" id="2596478at2759"/>
<evidence type="ECO:0000256" key="4">
    <source>
        <dbReference type="ARBA" id="ARBA00023136"/>
    </source>
</evidence>
<feature type="transmembrane region" description="Helical" evidence="5">
    <location>
        <begin position="170"/>
        <end position="190"/>
    </location>
</feature>
<dbReference type="KEGG" id="kbi:30213185"/>
<evidence type="ECO:0000259" key="6">
    <source>
        <dbReference type="Pfam" id="PF00892"/>
    </source>
</evidence>
<reference evidence="8" key="4">
    <citation type="submission" date="2024-02" db="EMBL/GenBank/DDBJ databases">
        <title>Comparative genomics of Cryptococcus and Kwoniella reveals pathogenesis evolution and contrasting modes of karyotype evolution via chromosome fusion or intercentromeric recombination.</title>
        <authorList>
            <person name="Coelho M.A."/>
            <person name="David-Palma M."/>
            <person name="Shea T."/>
            <person name="Bowers K."/>
            <person name="McGinley-Smith S."/>
            <person name="Mohammad A.W."/>
            <person name="Gnirke A."/>
            <person name="Yurkov A.M."/>
            <person name="Nowrousian M."/>
            <person name="Sun S."/>
            <person name="Cuomo C.A."/>
            <person name="Heitman J."/>
        </authorList>
    </citation>
    <scope>NUCLEOTIDE SEQUENCE</scope>
    <source>
        <strain evidence="8">CBS 10118</strain>
    </source>
</reference>
<dbReference type="InterPro" id="IPR000620">
    <property type="entry name" value="EamA_dom"/>
</dbReference>
<proteinExistence type="predicted"/>
<feature type="transmembrane region" description="Helical" evidence="5">
    <location>
        <begin position="287"/>
        <end position="305"/>
    </location>
</feature>
<feature type="transmembrane region" description="Helical" evidence="5">
    <location>
        <begin position="199"/>
        <end position="220"/>
    </location>
</feature>
<dbReference type="PANTHER" id="PTHR22911:SF6">
    <property type="entry name" value="SOLUTE CARRIER FAMILY 35 MEMBER G1"/>
    <property type="match status" value="1"/>
</dbReference>
<dbReference type="Proteomes" id="UP000092730">
    <property type="component" value="Chromosome 3"/>
</dbReference>
<feature type="transmembrane region" description="Helical" evidence="5">
    <location>
        <begin position="84"/>
        <end position="106"/>
    </location>
</feature>
<keyword evidence="3 5" id="KW-1133">Transmembrane helix</keyword>
<gene>
    <name evidence="7" type="ORF">I302_08786</name>
    <name evidence="8" type="ORF">I302_105505</name>
</gene>
<protein>
    <recommendedName>
        <fullName evidence="6">EamA domain-containing protein</fullName>
    </recommendedName>
</protein>
<dbReference type="AlphaFoldDB" id="A0A1B9FTA8"/>
<feature type="transmembrane region" description="Helical" evidence="5">
    <location>
        <begin position="136"/>
        <end position="158"/>
    </location>
</feature>
<evidence type="ECO:0000313" key="9">
    <source>
        <dbReference type="Proteomes" id="UP000092730"/>
    </source>
</evidence>
<keyword evidence="9" id="KW-1185">Reference proteome</keyword>
<dbReference type="Pfam" id="PF00892">
    <property type="entry name" value="EamA"/>
    <property type="match status" value="2"/>
</dbReference>
<evidence type="ECO:0000313" key="7">
    <source>
        <dbReference type="EMBL" id="OCF22005.1"/>
    </source>
</evidence>
<comment type="subcellular location">
    <subcellularLocation>
        <location evidence="1">Membrane</location>
        <topology evidence="1">Multi-pass membrane protein</topology>
    </subcellularLocation>
</comment>